<reference evidence="2" key="1">
    <citation type="submission" date="2018-09" db="EMBL/GenBank/DDBJ databases">
        <authorList>
            <person name="Livingstone P.G."/>
            <person name="Whitworth D.E."/>
        </authorList>
    </citation>
    <scope>NUCLEOTIDE SEQUENCE [LARGE SCALE GENOMIC DNA]</scope>
    <source>
        <strain evidence="2">CA040B</strain>
    </source>
</reference>
<organism evidence="1 2">
    <name type="scientific">Corallococcus sicarius</name>
    <dbReference type="NCBI Taxonomy" id="2316726"/>
    <lineage>
        <taxon>Bacteria</taxon>
        <taxon>Pseudomonadati</taxon>
        <taxon>Myxococcota</taxon>
        <taxon>Myxococcia</taxon>
        <taxon>Myxococcales</taxon>
        <taxon>Cystobacterineae</taxon>
        <taxon>Myxococcaceae</taxon>
        <taxon>Corallococcus</taxon>
    </lineage>
</organism>
<dbReference type="EMBL" id="RAWG01000110">
    <property type="protein sequence ID" value="RKH41296.1"/>
    <property type="molecule type" value="Genomic_DNA"/>
</dbReference>
<comment type="caution">
    <text evidence="1">The sequence shown here is derived from an EMBL/GenBank/DDBJ whole genome shotgun (WGS) entry which is preliminary data.</text>
</comment>
<dbReference type="Proteomes" id="UP000273405">
    <property type="component" value="Unassembled WGS sequence"/>
</dbReference>
<accession>A0A3A8NAH1</accession>
<evidence type="ECO:0000313" key="2">
    <source>
        <dbReference type="Proteomes" id="UP000273405"/>
    </source>
</evidence>
<dbReference type="OrthoDB" id="5519839at2"/>
<name>A0A3A8NAH1_9BACT</name>
<protein>
    <submittedName>
        <fullName evidence="1">Uncharacterized protein</fullName>
    </submittedName>
</protein>
<sequence>MPDAFALSGRVALQREALPEVTLSTTPDALDAKAATLEKLASTQVKLELDLAVLQAMDVRISRLPPVPTAPVTLQDLVRAARRKLAAERQREVGAWVDTRSKLATRLVQALED</sequence>
<proteinExistence type="predicted"/>
<gene>
    <name evidence="1" type="ORF">D7X12_18620</name>
</gene>
<dbReference type="AlphaFoldDB" id="A0A3A8NAH1"/>
<dbReference type="RefSeq" id="WP_120626614.1">
    <property type="nucleotide sequence ID" value="NZ_RAWG01000110.1"/>
</dbReference>
<evidence type="ECO:0000313" key="1">
    <source>
        <dbReference type="EMBL" id="RKH41296.1"/>
    </source>
</evidence>
<keyword evidence="2" id="KW-1185">Reference proteome</keyword>